<dbReference type="PANTHER" id="PTHR47371:SF3">
    <property type="entry name" value="PHOSPHOGLYCEROL TRANSFERASE I"/>
    <property type="match status" value="1"/>
</dbReference>
<evidence type="ECO:0000256" key="6">
    <source>
        <dbReference type="SAM" id="Phobius"/>
    </source>
</evidence>
<feature type="transmembrane region" description="Helical" evidence="6">
    <location>
        <begin position="85"/>
        <end position="108"/>
    </location>
</feature>
<keyword evidence="4 6" id="KW-1133">Transmembrane helix</keyword>
<reference evidence="8 9" key="1">
    <citation type="submission" date="2020-08" db="EMBL/GenBank/DDBJ databases">
        <title>Sphingobacterium sp. DN04309 isolated from aquaculture water.</title>
        <authorList>
            <person name="Zhang M."/>
        </authorList>
    </citation>
    <scope>NUCLEOTIDE SEQUENCE [LARGE SCALE GENOMIC DNA]</scope>
    <source>
        <strain evidence="8 9">DN04309</strain>
    </source>
</reference>
<dbReference type="InterPro" id="IPR050448">
    <property type="entry name" value="OpgB/LTA_synthase_biosynth"/>
</dbReference>
<feature type="domain" description="Sulfatase N-terminal" evidence="7">
    <location>
        <begin position="269"/>
        <end position="537"/>
    </location>
</feature>
<dbReference type="InterPro" id="IPR012160">
    <property type="entry name" value="LtaS-like"/>
</dbReference>
<dbReference type="RefSeq" id="WP_190301184.1">
    <property type="nucleotide sequence ID" value="NZ_JACOIJ010000001.1"/>
</dbReference>
<feature type="transmembrane region" description="Helical" evidence="6">
    <location>
        <begin position="6"/>
        <end position="26"/>
    </location>
</feature>
<dbReference type="PIRSF" id="PIRSF005091">
    <property type="entry name" value="Mmb_sulf_HI1246"/>
    <property type="match status" value="1"/>
</dbReference>
<dbReference type="InterPro" id="IPR017850">
    <property type="entry name" value="Alkaline_phosphatase_core_sf"/>
</dbReference>
<evidence type="ECO:0000313" key="8">
    <source>
        <dbReference type="EMBL" id="MBD1428180.1"/>
    </source>
</evidence>
<dbReference type="SUPFAM" id="SSF53649">
    <property type="entry name" value="Alkaline phosphatase-like"/>
    <property type="match status" value="1"/>
</dbReference>
<feature type="transmembrane region" description="Helical" evidence="6">
    <location>
        <begin position="120"/>
        <end position="153"/>
    </location>
</feature>
<organism evidence="8 9">
    <name type="scientific">Sphingobacterium litopenaei</name>
    <dbReference type="NCBI Taxonomy" id="2763500"/>
    <lineage>
        <taxon>Bacteria</taxon>
        <taxon>Pseudomonadati</taxon>
        <taxon>Bacteroidota</taxon>
        <taxon>Sphingobacteriia</taxon>
        <taxon>Sphingobacteriales</taxon>
        <taxon>Sphingobacteriaceae</taxon>
        <taxon>Sphingobacterium</taxon>
    </lineage>
</organism>
<dbReference type="Gene3D" id="3.40.720.10">
    <property type="entry name" value="Alkaline Phosphatase, subunit A"/>
    <property type="match status" value="1"/>
</dbReference>
<evidence type="ECO:0000313" key="9">
    <source>
        <dbReference type="Proteomes" id="UP000651271"/>
    </source>
</evidence>
<dbReference type="InterPro" id="IPR000917">
    <property type="entry name" value="Sulfatase_N"/>
</dbReference>
<gene>
    <name evidence="8" type="ORF">H8B04_01150</name>
</gene>
<dbReference type="Gene3D" id="3.30.1120.80">
    <property type="match status" value="1"/>
</dbReference>
<comment type="subcellular location">
    <subcellularLocation>
        <location evidence="1">Cell membrane</location>
        <topology evidence="1">Multi-pass membrane protein</topology>
    </subcellularLocation>
</comment>
<name>A0ABR7YA55_9SPHI</name>
<evidence type="ECO:0000256" key="4">
    <source>
        <dbReference type="ARBA" id="ARBA00022989"/>
    </source>
</evidence>
<dbReference type="CDD" id="cd16015">
    <property type="entry name" value="LTA_synthase"/>
    <property type="match status" value="1"/>
</dbReference>
<dbReference type="PANTHER" id="PTHR47371">
    <property type="entry name" value="LIPOTEICHOIC ACID SYNTHASE"/>
    <property type="match status" value="1"/>
</dbReference>
<dbReference type="Proteomes" id="UP000651271">
    <property type="component" value="Unassembled WGS sequence"/>
</dbReference>
<evidence type="ECO:0000256" key="2">
    <source>
        <dbReference type="ARBA" id="ARBA00022475"/>
    </source>
</evidence>
<keyword evidence="3 6" id="KW-0812">Transmembrane</keyword>
<evidence type="ECO:0000256" key="3">
    <source>
        <dbReference type="ARBA" id="ARBA00022692"/>
    </source>
</evidence>
<feature type="transmembrane region" description="Helical" evidence="6">
    <location>
        <begin position="46"/>
        <end position="73"/>
    </location>
</feature>
<keyword evidence="5 6" id="KW-0472">Membrane</keyword>
<evidence type="ECO:0000256" key="1">
    <source>
        <dbReference type="ARBA" id="ARBA00004651"/>
    </source>
</evidence>
<sequence length="622" mass="71523">MNKPAWRSHILFLLSYFLYWYVLFLFDRTAFLISNWSKFEDKSDILYSYLYGIRLDASLACYFIALPFIFYIIQLLVIKKPVSPWWLRGYTLVPTVLFALITIVNNPLYESWGEKISKRAILLGAGTVGGVTSSIDLGMLIFAAITVVLYFVIAHYTYHGIVVRAAKYRNQNWSSILVVFVTGAFVLFAFIRGGFGRATLNPSAVYFSDNTTSNHLAVNTYWAFLKDMMKSAKKNPYRFMSEEEAQQIINPVLPKTSDTVENVLRMDRPNVVLILLEGMVAQVFEELGGEKGITPNLDKYMREGVNFTRAYSAADRSDKGMIAVMSGFPSQGTESIIQYIPKHEKLPAIGQIYDSLKYSTSFYHGGQSQFYNFKSYMFTHGIERVVDNADFDLHEKRNSWGVYDHVVAERMLQDLDEDKKPFFSIFYTLVNHEPYNLDGGYKFGKKTKADMYRSTAYYTDTMIGNFVERAKKKGWYDDTIFVVVSDHGNIYPNEKYGLEHPKRYHIPLFIFGGALKEEWKGRKMEQVVSQLDVATTLWNFVSDKPSPFKYSFDLFTRSRLNVAFYNSNSTFGIVTNEQAVGYDVLGGKVAYKEGVKIDSQKDSLIRIAKGYYQEVFKDFQNY</sequence>
<proteinExistence type="predicted"/>
<feature type="transmembrane region" description="Helical" evidence="6">
    <location>
        <begin position="173"/>
        <end position="191"/>
    </location>
</feature>
<keyword evidence="2" id="KW-1003">Cell membrane</keyword>
<evidence type="ECO:0000259" key="7">
    <source>
        <dbReference type="Pfam" id="PF00884"/>
    </source>
</evidence>
<accession>A0ABR7YA55</accession>
<evidence type="ECO:0000256" key="5">
    <source>
        <dbReference type="ARBA" id="ARBA00023136"/>
    </source>
</evidence>
<protein>
    <submittedName>
        <fullName evidence="8">Sulfatase-like hydrolase/transferase</fullName>
    </submittedName>
</protein>
<keyword evidence="9" id="KW-1185">Reference proteome</keyword>
<comment type="caution">
    <text evidence="8">The sequence shown here is derived from an EMBL/GenBank/DDBJ whole genome shotgun (WGS) entry which is preliminary data.</text>
</comment>
<dbReference type="Pfam" id="PF00884">
    <property type="entry name" value="Sulfatase"/>
    <property type="match status" value="1"/>
</dbReference>
<dbReference type="EMBL" id="JACOIJ010000001">
    <property type="protein sequence ID" value="MBD1428180.1"/>
    <property type="molecule type" value="Genomic_DNA"/>
</dbReference>